<dbReference type="PIRSF" id="PIRSF002741">
    <property type="entry name" value="MppA"/>
    <property type="match status" value="1"/>
</dbReference>
<comment type="subcellular location">
    <subcellularLocation>
        <location evidence="1">Cell envelope</location>
    </subcellularLocation>
</comment>
<dbReference type="Gene3D" id="3.10.105.10">
    <property type="entry name" value="Dipeptide-binding Protein, Domain 3"/>
    <property type="match status" value="1"/>
</dbReference>
<dbReference type="CDD" id="cd00995">
    <property type="entry name" value="PBP2_NikA_DppA_OppA_like"/>
    <property type="match status" value="1"/>
</dbReference>
<dbReference type="GO" id="GO:0043190">
    <property type="term" value="C:ATP-binding cassette (ABC) transporter complex"/>
    <property type="evidence" value="ECO:0007669"/>
    <property type="project" value="InterPro"/>
</dbReference>
<dbReference type="GO" id="GO:0042597">
    <property type="term" value="C:periplasmic space"/>
    <property type="evidence" value="ECO:0007669"/>
    <property type="project" value="UniProtKB-ARBA"/>
</dbReference>
<dbReference type="Gene3D" id="3.40.190.10">
    <property type="entry name" value="Periplasmic binding protein-like II"/>
    <property type="match status" value="1"/>
</dbReference>
<name>A0A0A1DPF5_NOCSI</name>
<dbReference type="InterPro" id="IPR000914">
    <property type="entry name" value="SBP_5_dom"/>
</dbReference>
<organism evidence="5 6">
    <name type="scientific">Nocardioides simplex</name>
    <name type="common">Arthrobacter simplex</name>
    <dbReference type="NCBI Taxonomy" id="2045"/>
    <lineage>
        <taxon>Bacteria</taxon>
        <taxon>Bacillati</taxon>
        <taxon>Actinomycetota</taxon>
        <taxon>Actinomycetes</taxon>
        <taxon>Propionibacteriales</taxon>
        <taxon>Nocardioidaceae</taxon>
        <taxon>Pimelobacter</taxon>
    </lineage>
</organism>
<dbReference type="GO" id="GO:1904680">
    <property type="term" value="F:peptide transmembrane transporter activity"/>
    <property type="evidence" value="ECO:0007669"/>
    <property type="project" value="TreeGrafter"/>
</dbReference>
<gene>
    <name evidence="5" type="ORF">KR76_25590</name>
</gene>
<keyword evidence="3" id="KW-0813">Transport</keyword>
<evidence type="ECO:0000256" key="3">
    <source>
        <dbReference type="ARBA" id="ARBA00022448"/>
    </source>
</evidence>
<dbReference type="PANTHER" id="PTHR30290">
    <property type="entry name" value="PERIPLASMIC BINDING COMPONENT OF ABC TRANSPORTER"/>
    <property type="match status" value="1"/>
</dbReference>
<evidence type="ECO:0000256" key="1">
    <source>
        <dbReference type="ARBA" id="ARBA00004196"/>
    </source>
</evidence>
<evidence type="ECO:0000313" key="6">
    <source>
        <dbReference type="Proteomes" id="UP000030300"/>
    </source>
</evidence>
<reference evidence="5 6" key="1">
    <citation type="journal article" date="2015" name="Genome Announc.">
        <title>Complete Genome Sequence of Steroid-Transforming Nocardioides simplex VKM Ac-2033D.</title>
        <authorList>
            <person name="Shtratnikova V.Y."/>
            <person name="Schelkunov M.I."/>
            <person name="Pekov Y.A."/>
            <person name="Fokina V.V."/>
            <person name="Logacheva M.D."/>
            <person name="Sokolov S.L."/>
            <person name="Bragin E.Y."/>
            <person name="Ashapkin V.V."/>
            <person name="Donova M.V."/>
        </authorList>
    </citation>
    <scope>NUCLEOTIDE SEQUENCE [LARGE SCALE GENOMIC DNA]</scope>
    <source>
        <strain evidence="5 6">VKM Ac-2033D</strain>
    </source>
</reference>
<dbReference type="PANTHER" id="PTHR30290:SF10">
    <property type="entry name" value="PERIPLASMIC OLIGOPEPTIDE-BINDING PROTEIN-RELATED"/>
    <property type="match status" value="1"/>
</dbReference>
<proteinExistence type="inferred from homology"/>
<dbReference type="InterPro" id="IPR030678">
    <property type="entry name" value="Peptide/Ni-bd"/>
</dbReference>
<evidence type="ECO:0000256" key="4">
    <source>
        <dbReference type="ARBA" id="ARBA00022729"/>
    </source>
</evidence>
<accession>A0A0A1DPF5</accession>
<protein>
    <submittedName>
        <fullName evidence="5">Oligopeptide ABC transporter, periplasmic oligopeptide-binding protein OppA</fullName>
    </submittedName>
</protein>
<dbReference type="InterPro" id="IPR039424">
    <property type="entry name" value="SBP_5"/>
</dbReference>
<dbReference type="PROSITE" id="PS51257">
    <property type="entry name" value="PROKAR_LIPOPROTEIN"/>
    <property type="match status" value="1"/>
</dbReference>
<sequence length="526" mass="54351">MSIRDQAVRVLPLLLAATGLAACGGSPDSTGSGDYVDGKTFTLATLADPGNLDPQASFVATEIGSFAYDTLVGVDPRGTIQPQLASSWKVTAEAVSFELRDDVTCSDGSAFDAQTVVDNIDYVADVANASPFHGVYVPADARATASGSTVTVALTSPAPFVLEGFAHLPMVCQSGMKDRDSLKAGTAGTGPFTVTESVPGDHYTLAVRKDYAWGPDGATTSAAGTPSSVVFKVVASEATATNLILSGQANAASFLGRDGDRLEKQGIDAVKTQSAYAHQWYNQAPDRVGSDPVVRKALTQALDLAELQRVITSGRGSTPTALAVYDTGVCSGNTVDGNLPGTDPAAAAEALAADGWTKDDDGVLTKDGRKLSLTFVYSSQGPGQTAAAELVVAAWEKLGVEVDARALDITEHTAALFQTGDWDVTWSSPKAPNPLVLMPFVSGPSPARGGNNFGSVANPAYDSHAQAALTKVGNDSCSEWEAAEAALFQSADVVPFANVTVLTFHKGADLERAGNLLVPTSIRMLG</sequence>
<dbReference type="HOGENOM" id="CLU_038556_0_0_11"/>
<dbReference type="AlphaFoldDB" id="A0A0A1DPF5"/>
<dbReference type="Pfam" id="PF00496">
    <property type="entry name" value="SBP_bac_5"/>
    <property type="match status" value="1"/>
</dbReference>
<dbReference type="STRING" id="2045.KR76_25590"/>
<dbReference type="Proteomes" id="UP000030300">
    <property type="component" value="Chromosome"/>
</dbReference>
<dbReference type="OrthoDB" id="9046151at2"/>
<dbReference type="eggNOG" id="COG0747">
    <property type="taxonomic scope" value="Bacteria"/>
</dbReference>
<evidence type="ECO:0000313" key="5">
    <source>
        <dbReference type="EMBL" id="AIY19301.1"/>
    </source>
</evidence>
<dbReference type="GO" id="GO:0030313">
    <property type="term" value="C:cell envelope"/>
    <property type="evidence" value="ECO:0007669"/>
    <property type="project" value="UniProtKB-SubCell"/>
</dbReference>
<dbReference type="RefSeq" id="WP_038682373.1">
    <property type="nucleotide sequence ID" value="NZ_BJMC01000021.1"/>
</dbReference>
<comment type="similarity">
    <text evidence="2">Belongs to the bacterial solute-binding protein 5 family.</text>
</comment>
<dbReference type="SUPFAM" id="SSF53850">
    <property type="entry name" value="Periplasmic binding protein-like II"/>
    <property type="match status" value="1"/>
</dbReference>
<dbReference type="GeneID" id="96612123"/>
<dbReference type="GO" id="GO:0015833">
    <property type="term" value="P:peptide transport"/>
    <property type="evidence" value="ECO:0007669"/>
    <property type="project" value="TreeGrafter"/>
</dbReference>
<keyword evidence="4" id="KW-0732">Signal</keyword>
<dbReference type="EMBL" id="CP009896">
    <property type="protein sequence ID" value="AIY19301.1"/>
    <property type="molecule type" value="Genomic_DNA"/>
</dbReference>
<evidence type="ECO:0000256" key="2">
    <source>
        <dbReference type="ARBA" id="ARBA00005695"/>
    </source>
</evidence>
<dbReference type="KEGG" id="psim:KR76_25590"/>
<keyword evidence="6" id="KW-1185">Reference proteome</keyword>